<keyword evidence="1" id="KW-0732">Signal</keyword>
<sequence length="149" mass="15998">MDMAKRNGPHLASALALMLAFVFQPAAAEETATSQGLSLELNRLEQNGAACRATLVAKNGFENNLDETAFELVMFDKAGLISLMTVFDFGALPAGKTRVQRFDLPQTSCPDLTRILINGVSRCAGTGIDVSRCEMNLSTNNRAGIVFGR</sequence>
<organism evidence="2 3">
    <name type="scientific">Hoeflea phototrophica (strain DSM 17068 / NCIMB 14078 / DFL-43)</name>
    <dbReference type="NCBI Taxonomy" id="411684"/>
    <lineage>
        <taxon>Bacteria</taxon>
        <taxon>Pseudomonadati</taxon>
        <taxon>Pseudomonadota</taxon>
        <taxon>Alphaproteobacteria</taxon>
        <taxon>Hyphomicrobiales</taxon>
        <taxon>Rhizobiaceae</taxon>
        <taxon>Hoeflea</taxon>
    </lineage>
</organism>
<dbReference type="EMBL" id="ABIA03000002">
    <property type="protein sequence ID" value="EDQ32861.1"/>
    <property type="molecule type" value="Genomic_DNA"/>
</dbReference>
<evidence type="ECO:0000256" key="1">
    <source>
        <dbReference type="SAM" id="SignalP"/>
    </source>
</evidence>
<keyword evidence="3" id="KW-1185">Reference proteome</keyword>
<evidence type="ECO:0000313" key="2">
    <source>
        <dbReference type="EMBL" id="EDQ32861.1"/>
    </source>
</evidence>
<feature type="chain" id="PRO_5002737109" description="Tat pathway signal sequence domain protein" evidence="1">
    <location>
        <begin position="29"/>
        <end position="149"/>
    </location>
</feature>
<gene>
    <name evidence="2" type="ORF">HPDFL43_07929</name>
</gene>
<comment type="caution">
    <text evidence="2">The sequence shown here is derived from an EMBL/GenBank/DDBJ whole genome shotgun (WGS) entry which is preliminary data.</text>
</comment>
<dbReference type="eggNOG" id="ENOG50330WR">
    <property type="taxonomic scope" value="Bacteria"/>
</dbReference>
<reference evidence="2 3" key="1">
    <citation type="submission" date="2007-10" db="EMBL/GenBank/DDBJ databases">
        <authorList>
            <person name="Wagner-Dobler I."/>
            <person name="Ferriera S."/>
            <person name="Johnson J."/>
            <person name="Kravitz S."/>
            <person name="Beeson K."/>
            <person name="Sutton G."/>
            <person name="Rogers Y.-H."/>
            <person name="Friedman R."/>
            <person name="Frazier M."/>
            <person name="Venter J.C."/>
        </authorList>
    </citation>
    <scope>NUCLEOTIDE SEQUENCE [LARGE SCALE GENOMIC DNA]</scope>
    <source>
        <strain evidence="2 3">DFL-43</strain>
    </source>
</reference>
<dbReference type="HOGENOM" id="CLU_133199_1_0_5"/>
<dbReference type="Proteomes" id="UP000004291">
    <property type="component" value="Chromosome"/>
</dbReference>
<name>A9D960_HOEPD</name>
<protein>
    <recommendedName>
        <fullName evidence="4">Tat pathway signal sequence domain protein</fullName>
    </recommendedName>
</protein>
<feature type="signal peptide" evidence="1">
    <location>
        <begin position="1"/>
        <end position="28"/>
    </location>
</feature>
<accession>A9D960</accession>
<reference evidence="2 3" key="2">
    <citation type="submission" date="2012-06" db="EMBL/GenBank/DDBJ databases">
        <authorList>
            <person name="Fiebig A."/>
        </authorList>
    </citation>
    <scope>NUCLEOTIDE SEQUENCE [LARGE SCALE GENOMIC DNA]</scope>
    <source>
        <strain evidence="2 3">DFL-43</strain>
    </source>
</reference>
<dbReference type="AlphaFoldDB" id="A9D960"/>
<proteinExistence type="predicted"/>
<evidence type="ECO:0008006" key="4">
    <source>
        <dbReference type="Google" id="ProtNLM"/>
    </source>
</evidence>
<evidence type="ECO:0000313" key="3">
    <source>
        <dbReference type="Proteomes" id="UP000004291"/>
    </source>
</evidence>
<dbReference type="OrthoDB" id="7707524at2"/>
<dbReference type="STRING" id="411684.HPDFL43_07929"/>